<comment type="caution">
    <text evidence="1">The sequence shown here is derived from an EMBL/GenBank/DDBJ whole genome shotgun (WGS) entry which is preliminary data.</text>
</comment>
<evidence type="ECO:0000313" key="1">
    <source>
        <dbReference type="EMBL" id="MDQ0288981.1"/>
    </source>
</evidence>
<dbReference type="Proteomes" id="UP001238163">
    <property type="component" value="Unassembled WGS sequence"/>
</dbReference>
<dbReference type="RefSeq" id="WP_307260323.1">
    <property type="nucleotide sequence ID" value="NZ_JAUSVL010000001.1"/>
</dbReference>
<sequence>MALYLKFDDGGASIEDLTWHADWRSRPAWKHALRPANLDGVFPPSNPMAVGAELAPAGVATWYQWLTAVNANYGFAWLIDAAGVPSAPVDIDISNLTGDAMTCYRPLSNTADQSLFELVDGTSYGLESTAANIFAYKYYWLVYADEAAAKVAQQAGYAYGAGTLKTAAGASVATQLVVTTAPLDLYAQRARVAVGNALVLAVVSTNASDVAVSLNTAVIKVKEARECYRPMSDSADKSLFDIVNVTASGSVDPDDNAFSYQYYWLVFADTAQAMAAMQTGYRYSEGSLVTTAGDSVADRLVATGAELDLYQVRNRVKVGNAMVLAVLALNDSGKASAVETKLLVVRESNAGPASTLLAPLNFVSFTPLSPVPGNDLVVRLSSSTARAGSIHIEWYRNLTLYSTDQQSGGTAWSFTMPGRVTNDDGTFRDVTVKGDVWSFKAYYTENGMTSRAIPPTAEYSRNMLFRVVGGTYDDDASTGSGTAAGARPPHPVNVNITPSQADVNSILIANVSAPGYEDSRDDDGHIFSFQYQWYVNGVAAAGETLPYFPAAGTAMAADNRISVAVFSMDIYGATSTTVMSNALALQASIAGGGATAGATMAYENNSTRAQANRILPKAVESSLSDGNIQRHYFHEAGDVDWMWFLVPETMSNNKKRVLFETNTNSEMYNRYHQAEQDFGVDTQLVLYNQQGVQLHRNDDFGNPIGIGGTRYARFDQLLDPGIYFVQISLANTKEYGSSVTAATPYYVHLFMEEGSTSLGPTPATTVTLSPASAAGTDNLVCTVAGSQSTSTTGVTYLYVWYRDGFVVPFGKTNATLETWNTQRYLVYNAKNYSADANLSAAPHIVPAEFTGAGQTWYCDVYAMDEYGISDPVRSNEAVVASSEWQQAFRVDRSYLRNVGTPVTQLVTLGWADNATFGFDAAYDSAIPSMMVPGTDTPINEPVSMGRFYSVGMHDSNIMLDRDIRPFGRGGSWFLKIEMGDDSIDQCTLSWDAPSMPNVSVGALTLTRMRQTTNGTFVRQPGASVNMMERSSLVFTAADIATMQIDEYGQKYAVFSVSLGAPDAEHTVDLNAGWNMISVSVTPLYNSIDQVFASGDEKFYRGTVWVYEDGQYVPATTVVAGRGYWLYAPKTVSFKIYGDMDVSGMSLKKGWNIVGPVADIADFATSYADFVSVVLPGNIYRFTVDAYGNPGYESIAIGGKYPLKVGEAYWIKAEADIDLPFVP</sequence>
<name>A0AAE3VEU0_9BACT</name>
<gene>
    <name evidence="1" type="ORF">J3R75_001088</name>
</gene>
<protein>
    <submittedName>
        <fullName evidence="1">Uncharacterized protein</fullName>
    </submittedName>
</protein>
<keyword evidence="2" id="KW-1185">Reference proteome</keyword>
<reference evidence="1" key="1">
    <citation type="submission" date="2023-07" db="EMBL/GenBank/DDBJ databases">
        <title>Genomic Encyclopedia of Type Strains, Phase IV (KMG-IV): sequencing the most valuable type-strain genomes for metagenomic binning, comparative biology and taxonomic classification.</title>
        <authorList>
            <person name="Goeker M."/>
        </authorList>
    </citation>
    <scope>NUCLEOTIDE SEQUENCE</scope>
    <source>
        <strain evidence="1">DSM 24202</strain>
    </source>
</reference>
<dbReference type="Gene3D" id="2.60.120.380">
    <property type="match status" value="1"/>
</dbReference>
<evidence type="ECO:0000313" key="2">
    <source>
        <dbReference type="Proteomes" id="UP001238163"/>
    </source>
</evidence>
<dbReference type="AlphaFoldDB" id="A0AAE3VEU0"/>
<proteinExistence type="predicted"/>
<organism evidence="1 2">
    <name type="scientific">Oligosphaera ethanolica</name>
    <dbReference type="NCBI Taxonomy" id="760260"/>
    <lineage>
        <taxon>Bacteria</taxon>
        <taxon>Pseudomonadati</taxon>
        <taxon>Lentisphaerota</taxon>
        <taxon>Oligosphaeria</taxon>
        <taxon>Oligosphaerales</taxon>
        <taxon>Oligosphaeraceae</taxon>
        <taxon>Oligosphaera</taxon>
    </lineage>
</organism>
<dbReference type="EMBL" id="JAUSVL010000001">
    <property type="protein sequence ID" value="MDQ0288981.1"/>
    <property type="molecule type" value="Genomic_DNA"/>
</dbReference>
<accession>A0AAE3VEU0</accession>